<dbReference type="RefSeq" id="WP_213013843.1">
    <property type="nucleotide sequence ID" value="NZ_BOQN01000202.1"/>
</dbReference>
<feature type="compositionally biased region" description="Gly residues" evidence="1">
    <location>
        <begin position="349"/>
        <end position="361"/>
    </location>
</feature>
<keyword evidence="2" id="KW-0812">Transmembrane</keyword>
<evidence type="ECO:0000313" key="3">
    <source>
        <dbReference type="EMBL" id="GIM98223.1"/>
    </source>
</evidence>
<feature type="compositionally biased region" description="Basic and acidic residues" evidence="1">
    <location>
        <begin position="12"/>
        <end position="30"/>
    </location>
</feature>
<feature type="transmembrane region" description="Helical" evidence="2">
    <location>
        <begin position="679"/>
        <end position="701"/>
    </location>
</feature>
<feature type="compositionally biased region" description="Basic and acidic residues" evidence="1">
    <location>
        <begin position="538"/>
        <end position="548"/>
    </location>
</feature>
<feature type="compositionally biased region" description="Basic and acidic residues" evidence="1">
    <location>
        <begin position="60"/>
        <end position="72"/>
    </location>
</feature>
<feature type="region of interest" description="Disordered" evidence="1">
    <location>
        <begin position="1"/>
        <end position="561"/>
    </location>
</feature>
<keyword evidence="4" id="KW-1185">Reference proteome</keyword>
<proteinExistence type="predicted"/>
<evidence type="ECO:0000256" key="2">
    <source>
        <dbReference type="SAM" id="Phobius"/>
    </source>
</evidence>
<feature type="transmembrane region" description="Helical" evidence="2">
    <location>
        <begin position="646"/>
        <end position="667"/>
    </location>
</feature>
<keyword evidence="2" id="KW-0472">Membrane</keyword>
<feature type="compositionally biased region" description="Acidic residues" evidence="1">
    <location>
        <begin position="630"/>
        <end position="639"/>
    </location>
</feature>
<organism evidence="3 4">
    <name type="scientific">Paractinoplanes toevensis</name>
    <dbReference type="NCBI Taxonomy" id="571911"/>
    <lineage>
        <taxon>Bacteria</taxon>
        <taxon>Bacillati</taxon>
        <taxon>Actinomycetota</taxon>
        <taxon>Actinomycetes</taxon>
        <taxon>Micromonosporales</taxon>
        <taxon>Micromonosporaceae</taxon>
        <taxon>Paractinoplanes</taxon>
    </lineage>
</organism>
<feature type="transmembrane region" description="Helical" evidence="2">
    <location>
        <begin position="713"/>
        <end position="732"/>
    </location>
</feature>
<feature type="compositionally biased region" description="Gly residues" evidence="1">
    <location>
        <begin position="330"/>
        <end position="342"/>
    </location>
</feature>
<feature type="compositionally biased region" description="Basic and acidic residues" evidence="1">
    <location>
        <begin position="475"/>
        <end position="500"/>
    </location>
</feature>
<feature type="region of interest" description="Disordered" evidence="1">
    <location>
        <begin position="585"/>
        <end position="641"/>
    </location>
</feature>
<evidence type="ECO:0000313" key="4">
    <source>
        <dbReference type="Proteomes" id="UP000677082"/>
    </source>
</evidence>
<dbReference type="EMBL" id="BOQN01000202">
    <property type="protein sequence ID" value="GIM98223.1"/>
    <property type="molecule type" value="Genomic_DNA"/>
</dbReference>
<accession>A0A919WDM7</accession>
<reference evidence="3 4" key="1">
    <citation type="submission" date="2021-03" db="EMBL/GenBank/DDBJ databases">
        <title>Whole genome shotgun sequence of Actinoplanes toevensis NBRC 105298.</title>
        <authorList>
            <person name="Komaki H."/>
            <person name="Tamura T."/>
        </authorList>
    </citation>
    <scope>NUCLEOTIDE SEQUENCE [LARGE SCALE GENOMIC DNA]</scope>
    <source>
        <strain evidence="3 4">NBRC 105298</strain>
    </source>
</reference>
<feature type="compositionally biased region" description="Basic and acidic residues" evidence="1">
    <location>
        <begin position="95"/>
        <end position="125"/>
    </location>
</feature>
<feature type="compositionally biased region" description="Basic and acidic residues" evidence="1">
    <location>
        <begin position="134"/>
        <end position="151"/>
    </location>
</feature>
<feature type="compositionally biased region" description="Gly residues" evidence="1">
    <location>
        <begin position="32"/>
        <end position="42"/>
    </location>
</feature>
<dbReference type="AlphaFoldDB" id="A0A919WDM7"/>
<feature type="compositionally biased region" description="Basic and acidic residues" evidence="1">
    <location>
        <begin position="376"/>
        <end position="389"/>
    </location>
</feature>
<gene>
    <name evidence="3" type="ORF">Ato02nite_100160</name>
</gene>
<feature type="compositionally biased region" description="Low complexity" evidence="1">
    <location>
        <begin position="161"/>
        <end position="183"/>
    </location>
</feature>
<feature type="compositionally biased region" description="Basic and acidic residues" evidence="1">
    <location>
        <begin position="429"/>
        <end position="445"/>
    </location>
</feature>
<feature type="compositionally biased region" description="Low complexity" evidence="1">
    <location>
        <begin position="207"/>
        <end position="219"/>
    </location>
</feature>
<evidence type="ECO:0000256" key="1">
    <source>
        <dbReference type="SAM" id="MobiDB-lite"/>
    </source>
</evidence>
<sequence>MSSTGIGRRRNRAEAEPADDPRFAGDDRDAGAPGGPAVPGGRRGARPDGPPRPPSRGKARYNEVKDDWREHTGSWAAEPDTSSWTRDPDTGQWTRSDDDPRVQAWREEAARRDSAHPPQAPRRELPAGPSTPDDDGRGARRRSDSDGDDWRNPPSQGGGPAPRSAMPSSAPRSAMPSNSPRSATPYGTPPPGDDFEYPAPGRGQGGPSSSPRSGPAYGSTPRRALPSGRELPSGRGRPDDTTAYGSAPTSDPTYGGRGPAYDDDPGRDYDGGPAGGPVYGSAAPASGPVYGGGAAPASGPAYGTPRRALPSGRARPDDTTTFGAAPAGGPAYGDGPVYGGGAAPASGPAYGGGAPAGGPAYGSGAAPASGPAYGTPRRELPSGRARVDEPGAAPSSLVPYGPGNAPRSGVPYGAPGNAPRSGVPYGTRRRADEAPPADDWRRDLDPSGAGRRAVDEPTGADDWRRDLDPSGSGRRRAEEPPAAADWRRDLDPEGSRRLEAATEAPSWTLGDPANKDLSSWRLDENTDTGRGSAVYRESGGDDWRRDLADPSDLADGESRRFGTSDYVPFRSSGSAAVQQSANLSAASTSLISPVPRDQRDPRGFQGGMTGSYERRPVTGSFPTIRKSDLLDPDEEDDQESGGPLAAVGYTVIWYGVPIVLFIIYMLVANSGSQSHALDTLASAAPQFLISLVLSVLVAVGIRRFSSSWKAISVGLAAAVVGGGLATVLASAITGNSLS</sequence>
<feature type="compositionally biased region" description="Low complexity" evidence="1">
    <location>
        <begin position="362"/>
        <end position="374"/>
    </location>
</feature>
<keyword evidence="2" id="KW-1133">Transmembrane helix</keyword>
<name>A0A919WDM7_9ACTN</name>
<dbReference type="Proteomes" id="UP000677082">
    <property type="component" value="Unassembled WGS sequence"/>
</dbReference>
<comment type="caution">
    <text evidence="3">The sequence shown here is derived from an EMBL/GenBank/DDBJ whole genome shotgun (WGS) entry which is preliminary data.</text>
</comment>
<protein>
    <submittedName>
        <fullName evidence="3">Uncharacterized protein</fullName>
    </submittedName>
</protein>
<feature type="compositionally biased region" description="Polar residues" evidence="1">
    <location>
        <begin position="243"/>
        <end position="252"/>
    </location>
</feature>